<feature type="chain" id="PRO_5046022475" evidence="1">
    <location>
        <begin position="25"/>
        <end position="177"/>
    </location>
</feature>
<feature type="signal peptide" evidence="1">
    <location>
        <begin position="1"/>
        <end position="24"/>
    </location>
</feature>
<protein>
    <submittedName>
        <fullName evidence="2">Uncharacterized protein</fullName>
    </submittedName>
</protein>
<reference evidence="3" key="1">
    <citation type="journal article" date="2019" name="Int. J. Syst. Evol. Microbiol.">
        <title>The Global Catalogue of Microorganisms (GCM) 10K type strain sequencing project: providing services to taxonomists for standard genome sequencing and annotation.</title>
        <authorList>
            <consortium name="The Broad Institute Genomics Platform"/>
            <consortium name="The Broad Institute Genome Sequencing Center for Infectious Disease"/>
            <person name="Wu L."/>
            <person name="Ma J."/>
        </authorList>
    </citation>
    <scope>NUCLEOTIDE SEQUENCE [LARGE SCALE GENOMIC DNA]</scope>
    <source>
        <strain evidence="3">JCM 17525</strain>
    </source>
</reference>
<dbReference type="RefSeq" id="WP_344728356.1">
    <property type="nucleotide sequence ID" value="NZ_BAABBI010000001.1"/>
</dbReference>
<dbReference type="Proteomes" id="UP001501456">
    <property type="component" value="Unassembled WGS sequence"/>
</dbReference>
<comment type="caution">
    <text evidence="2">The sequence shown here is derived from an EMBL/GenBank/DDBJ whole genome shotgun (WGS) entry which is preliminary data.</text>
</comment>
<gene>
    <name evidence="2" type="ORF">GCM10022271_12120</name>
</gene>
<dbReference type="Pfam" id="PF19765">
    <property type="entry name" value="DUF6252"/>
    <property type="match status" value="1"/>
</dbReference>
<dbReference type="EMBL" id="BAABBI010000001">
    <property type="protein sequence ID" value="GAA3781385.1"/>
    <property type="molecule type" value="Genomic_DNA"/>
</dbReference>
<accession>A0ABP7H3U0</accession>
<name>A0ABP7H3U0_9FLAO</name>
<evidence type="ECO:0000313" key="3">
    <source>
        <dbReference type="Proteomes" id="UP001501456"/>
    </source>
</evidence>
<organism evidence="2 3">
    <name type="scientific">Corallibacter vietnamensis</name>
    <dbReference type="NCBI Taxonomy" id="904130"/>
    <lineage>
        <taxon>Bacteria</taxon>
        <taxon>Pseudomonadati</taxon>
        <taxon>Bacteroidota</taxon>
        <taxon>Flavobacteriia</taxon>
        <taxon>Flavobacteriales</taxon>
        <taxon>Flavobacteriaceae</taxon>
        <taxon>Corallibacter</taxon>
    </lineage>
</organism>
<dbReference type="PROSITE" id="PS51257">
    <property type="entry name" value="PROKAR_LIPOPROTEIN"/>
    <property type="match status" value="1"/>
</dbReference>
<evidence type="ECO:0000313" key="2">
    <source>
        <dbReference type="EMBL" id="GAA3781385.1"/>
    </source>
</evidence>
<keyword evidence="3" id="KW-1185">Reference proteome</keyword>
<dbReference type="InterPro" id="IPR046219">
    <property type="entry name" value="DUF6252"/>
</dbReference>
<evidence type="ECO:0000256" key="1">
    <source>
        <dbReference type="SAM" id="SignalP"/>
    </source>
</evidence>
<sequence>MKKLKKIMLLVMTFSLSIFSSCSSDDDATPIVPIGSNSSAGQGIIVAKVDGVDFSSLEITSYASKSTGGGQTTLVMQGNTQSQAINMIINAYDGVGTYELSDDNVFRSASYIEPNISDPFNSQTWNAPYQDSGLVGEIVITEDSDTKVIGTFYFTCKNANDDSIKNITDGAFDLNYQ</sequence>
<proteinExistence type="predicted"/>
<keyword evidence="1" id="KW-0732">Signal</keyword>